<dbReference type="KEGG" id="vg:5309195"/>
<dbReference type="Proteomes" id="UP000001999">
    <property type="component" value="Segment"/>
</dbReference>
<proteinExistence type="predicted"/>
<evidence type="ECO:0000313" key="1">
    <source>
        <dbReference type="EMBL" id="ABR10441.1"/>
    </source>
</evidence>
<sequence>MSTSTYQPTFLAVEERDGRATLAGRRRFLTDIEAATAAAAEIQGRVFAIEPVEVVDITPVSASAHVRLIDVPTLNDIESMGEVA</sequence>
<accession>A6N1W9</accession>
<protein>
    <submittedName>
        <fullName evidence="1">Uncharacterized protein</fullName>
    </submittedName>
</protein>
<organism evidence="1 2">
    <name type="scientific">Microbacterium phage Min1</name>
    <dbReference type="NCBI Taxonomy" id="446529"/>
    <lineage>
        <taxon>Viruses</taxon>
        <taxon>Duplodnaviria</taxon>
        <taxon>Heunggongvirae</taxon>
        <taxon>Uroviricota</taxon>
        <taxon>Caudoviricetes</taxon>
        <taxon>Minunavirus</taxon>
        <taxon>Minunavirus Min1</taxon>
    </lineage>
</organism>
<dbReference type="EMBL" id="EF579802">
    <property type="protein sequence ID" value="ABR10441.1"/>
    <property type="molecule type" value="Genomic_DNA"/>
</dbReference>
<keyword evidence="2" id="KW-1185">Reference proteome</keyword>
<name>A6N1W9_9CAUD</name>
<evidence type="ECO:0000313" key="2">
    <source>
        <dbReference type="Proteomes" id="UP000001999"/>
    </source>
</evidence>
<dbReference type="RefSeq" id="YP_001294771.1">
    <property type="nucleotide sequence ID" value="NC_009603.1"/>
</dbReference>
<reference evidence="1 2" key="1">
    <citation type="submission" date="2007-04" db="EMBL/GenBank/DDBJ databases">
        <title>Isolation, characterization and complete nucleotide sequence of a novel temperate bacteriophage Min1, isolated from the nematode pathogen Microbacterium nematophilum.</title>
        <authorList>
            <person name="Akimkina T.V."/>
            <person name="Venien-Bryan C."/>
            <person name="Hodgkin J.A."/>
        </authorList>
    </citation>
    <scope>NUCLEOTIDE SEQUENCE [LARGE SCALE GENOMIC DNA]</scope>
</reference>
<dbReference type="GeneID" id="5309195"/>